<feature type="domain" description="PAS" evidence="11">
    <location>
        <begin position="356"/>
        <end position="398"/>
    </location>
</feature>
<evidence type="ECO:0000256" key="3">
    <source>
        <dbReference type="ARBA" id="ARBA00022553"/>
    </source>
</evidence>
<keyword evidence="15" id="KW-1185">Reference proteome</keyword>
<sequence>MMNKKKLKIVAYSTLVYLVLALLTSAYFYNDYQKQRIQIVEQVQDESTRQLAYTHHEFNELIVRISNTLDLLSNNRMLYDYFLYPSSRVKRAVESSWKRVISAEKFFSKLILIDESGEKLFGVSYDSEAKKIVQSNQSVKVFNSVFIKKLAKLPEGQIYSEGVSLDHQLASLGIYKPVMQVIVPIDVFGTRQGYVFAELSSSSITNVIQFSPTLSIAPSIVNQDGYYLLTDKPEQVFGHLVNGRADETLKALKPDLWHSMSNNQVGSVYLHEEIYSYYRFSLNKKIPNKALYFLINYPKEVLEESFDEVKFDLLEELTIVFLLLGLIVIPCGILLTLWDKSNLESQLAKSALEGMSAVVITDKHQRIIKVNPAFSSISGFSSAEVIGKSTLEVLSSNDVQSEERQRNWKQVEELGAWQGEIDVLSKNKYELSLLVRIQVVKNKRKEIQYYIISYIDITRRKLLEKELRYLSEKDSLSDCWNRRKFEFELENQTLLTNRYRPVHKCCLAILDIDWFKRINDTLGHDGGDDVIRLVSHLLKEGSRDTDFVARIGGEEFAILMPHTDLIDAEMVINRLRVSVSQLKEYQLTISGGLTDIGLSGSTAYKCADLALYESKANGRNQLSICTSINDLA</sequence>
<dbReference type="PROSITE" id="PS50113">
    <property type="entry name" value="PAC"/>
    <property type="match status" value="1"/>
</dbReference>
<dbReference type="GO" id="GO:0016301">
    <property type="term" value="F:kinase activity"/>
    <property type="evidence" value="ECO:0007669"/>
    <property type="project" value="UniProtKB-KW"/>
</dbReference>
<proteinExistence type="predicted"/>
<keyword evidence="4" id="KW-0808">Transferase</keyword>
<dbReference type="Gene3D" id="3.30.450.20">
    <property type="entry name" value="PAS domain"/>
    <property type="match status" value="3"/>
</dbReference>
<evidence type="ECO:0000259" key="13">
    <source>
        <dbReference type="PROSITE" id="PS50887"/>
    </source>
</evidence>
<dbReference type="Pfam" id="PF21623">
    <property type="entry name" value="HK_sensor_dom_bact"/>
    <property type="match status" value="1"/>
</dbReference>
<dbReference type="SUPFAM" id="SSF55073">
    <property type="entry name" value="Nucleotide cyclase"/>
    <property type="match status" value="1"/>
</dbReference>
<dbReference type="InterPro" id="IPR029787">
    <property type="entry name" value="Nucleotide_cyclase"/>
</dbReference>
<keyword evidence="3" id="KW-0597">Phosphoprotein</keyword>
<dbReference type="Proteomes" id="UP000032427">
    <property type="component" value="Chromosome 1"/>
</dbReference>
<dbReference type="SUPFAM" id="SSF55785">
    <property type="entry name" value="PYP-like sensor domain (PAS domain)"/>
    <property type="match status" value="1"/>
</dbReference>
<feature type="domain" description="PAC" evidence="12">
    <location>
        <begin position="417"/>
        <end position="469"/>
    </location>
</feature>
<evidence type="ECO:0000313" key="15">
    <source>
        <dbReference type="Proteomes" id="UP000032427"/>
    </source>
</evidence>
<dbReference type="GO" id="GO:0005886">
    <property type="term" value="C:plasma membrane"/>
    <property type="evidence" value="ECO:0007669"/>
    <property type="project" value="UniProtKB-SubCell"/>
</dbReference>
<dbReference type="GO" id="GO:0043709">
    <property type="term" value="P:cell adhesion involved in single-species biofilm formation"/>
    <property type="evidence" value="ECO:0007669"/>
    <property type="project" value="TreeGrafter"/>
</dbReference>
<dbReference type="Pfam" id="PF13426">
    <property type="entry name" value="PAS_9"/>
    <property type="match status" value="1"/>
</dbReference>
<gene>
    <name evidence="14" type="ORF">AWOD_I_0341</name>
</gene>
<dbReference type="CDD" id="cd01949">
    <property type="entry name" value="GGDEF"/>
    <property type="match status" value="1"/>
</dbReference>
<dbReference type="InterPro" id="IPR000700">
    <property type="entry name" value="PAS-assoc_C"/>
</dbReference>
<dbReference type="SMART" id="SM00091">
    <property type="entry name" value="PAS"/>
    <property type="match status" value="1"/>
</dbReference>
<dbReference type="AlphaFoldDB" id="A0A090IIR3"/>
<dbReference type="InterPro" id="IPR050469">
    <property type="entry name" value="Diguanylate_Cyclase"/>
</dbReference>
<organism evidence="14 15">
    <name type="scientific">Aliivibrio wodanis</name>
    <dbReference type="NCBI Taxonomy" id="80852"/>
    <lineage>
        <taxon>Bacteria</taxon>
        <taxon>Pseudomonadati</taxon>
        <taxon>Pseudomonadota</taxon>
        <taxon>Gammaproteobacteria</taxon>
        <taxon>Vibrionales</taxon>
        <taxon>Vibrionaceae</taxon>
        <taxon>Aliivibrio</taxon>
    </lineage>
</organism>
<evidence type="ECO:0000256" key="6">
    <source>
        <dbReference type="ARBA" id="ARBA00022777"/>
    </source>
</evidence>
<comment type="subcellular location">
    <subcellularLocation>
        <location evidence="1">Cell inner membrane</location>
    </subcellularLocation>
</comment>
<accession>A0A090IIR3</accession>
<evidence type="ECO:0000256" key="8">
    <source>
        <dbReference type="ARBA" id="ARBA00023012"/>
    </source>
</evidence>
<dbReference type="GO" id="GO:1902201">
    <property type="term" value="P:negative regulation of bacterial-type flagellum-dependent cell motility"/>
    <property type="evidence" value="ECO:0007669"/>
    <property type="project" value="TreeGrafter"/>
</dbReference>
<feature type="transmembrane region" description="Helical" evidence="10">
    <location>
        <begin position="317"/>
        <end position="338"/>
    </location>
</feature>
<evidence type="ECO:0000256" key="2">
    <source>
        <dbReference type="ARBA" id="ARBA00012528"/>
    </source>
</evidence>
<feature type="transmembrane region" description="Helical" evidence="10">
    <location>
        <begin position="9"/>
        <end position="29"/>
    </location>
</feature>
<dbReference type="STRING" id="80852.AWOD_I_0341"/>
<dbReference type="KEGG" id="awd:AWOD_I_0341"/>
<dbReference type="PANTHER" id="PTHR45138:SF9">
    <property type="entry name" value="DIGUANYLATE CYCLASE DGCM-RELATED"/>
    <property type="match status" value="1"/>
</dbReference>
<evidence type="ECO:0000259" key="12">
    <source>
        <dbReference type="PROSITE" id="PS50113"/>
    </source>
</evidence>
<name>A0A090IIR3_9GAMM</name>
<dbReference type="PROSITE" id="PS50112">
    <property type="entry name" value="PAS"/>
    <property type="match status" value="1"/>
</dbReference>
<keyword evidence="10" id="KW-1133">Transmembrane helix</keyword>
<dbReference type="Gene3D" id="3.30.70.270">
    <property type="match status" value="1"/>
</dbReference>
<protein>
    <recommendedName>
        <fullName evidence="2">diguanylate cyclase</fullName>
        <ecNumber evidence="2">2.7.7.65</ecNumber>
    </recommendedName>
</protein>
<evidence type="ECO:0000313" key="14">
    <source>
        <dbReference type="EMBL" id="CED70436.1"/>
    </source>
</evidence>
<dbReference type="Pfam" id="PF00990">
    <property type="entry name" value="GGDEF"/>
    <property type="match status" value="1"/>
</dbReference>
<evidence type="ECO:0000256" key="4">
    <source>
        <dbReference type="ARBA" id="ARBA00022679"/>
    </source>
</evidence>
<keyword evidence="6" id="KW-0418">Kinase</keyword>
<dbReference type="NCBIfam" id="TIGR00229">
    <property type="entry name" value="sensory_box"/>
    <property type="match status" value="1"/>
</dbReference>
<evidence type="ECO:0000256" key="1">
    <source>
        <dbReference type="ARBA" id="ARBA00004533"/>
    </source>
</evidence>
<evidence type="ECO:0000256" key="5">
    <source>
        <dbReference type="ARBA" id="ARBA00022741"/>
    </source>
</evidence>
<comment type="catalytic activity">
    <reaction evidence="9">
        <text>2 GTP = 3',3'-c-di-GMP + 2 diphosphate</text>
        <dbReference type="Rhea" id="RHEA:24898"/>
        <dbReference type="ChEBI" id="CHEBI:33019"/>
        <dbReference type="ChEBI" id="CHEBI:37565"/>
        <dbReference type="ChEBI" id="CHEBI:58805"/>
        <dbReference type="EC" id="2.7.7.65"/>
    </reaction>
</comment>
<keyword evidence="5" id="KW-0547">Nucleotide-binding</keyword>
<dbReference type="GO" id="GO:0005524">
    <property type="term" value="F:ATP binding"/>
    <property type="evidence" value="ECO:0007669"/>
    <property type="project" value="UniProtKB-KW"/>
</dbReference>
<feature type="domain" description="GGDEF" evidence="13">
    <location>
        <begin position="503"/>
        <end position="627"/>
    </location>
</feature>
<evidence type="ECO:0000256" key="7">
    <source>
        <dbReference type="ARBA" id="ARBA00022840"/>
    </source>
</evidence>
<dbReference type="InterPro" id="IPR000014">
    <property type="entry name" value="PAS"/>
</dbReference>
<dbReference type="SMART" id="SM00267">
    <property type="entry name" value="GGDEF"/>
    <property type="match status" value="1"/>
</dbReference>
<dbReference type="CDD" id="cd00130">
    <property type="entry name" value="PAS"/>
    <property type="match status" value="1"/>
</dbReference>
<evidence type="ECO:0000256" key="9">
    <source>
        <dbReference type="ARBA" id="ARBA00034247"/>
    </source>
</evidence>
<dbReference type="GO" id="GO:0000160">
    <property type="term" value="P:phosphorelay signal transduction system"/>
    <property type="evidence" value="ECO:0007669"/>
    <property type="project" value="UniProtKB-KW"/>
</dbReference>
<evidence type="ECO:0000256" key="10">
    <source>
        <dbReference type="SAM" id="Phobius"/>
    </source>
</evidence>
<dbReference type="InterPro" id="IPR000160">
    <property type="entry name" value="GGDEF_dom"/>
</dbReference>
<keyword evidence="8" id="KW-0902">Two-component regulatory system</keyword>
<dbReference type="EMBL" id="LN554846">
    <property type="protein sequence ID" value="CED70436.1"/>
    <property type="molecule type" value="Genomic_DNA"/>
</dbReference>
<dbReference type="GO" id="GO:0052621">
    <property type="term" value="F:diguanylate cyclase activity"/>
    <property type="evidence" value="ECO:0007669"/>
    <property type="project" value="UniProtKB-EC"/>
</dbReference>
<dbReference type="PANTHER" id="PTHR45138">
    <property type="entry name" value="REGULATORY COMPONENTS OF SENSORY TRANSDUCTION SYSTEM"/>
    <property type="match status" value="1"/>
</dbReference>
<dbReference type="InterPro" id="IPR035965">
    <property type="entry name" value="PAS-like_dom_sf"/>
</dbReference>
<keyword evidence="10" id="KW-0472">Membrane</keyword>
<dbReference type="SUPFAM" id="SSF103190">
    <property type="entry name" value="Sensory domain-like"/>
    <property type="match status" value="2"/>
</dbReference>
<dbReference type="InterPro" id="IPR043128">
    <property type="entry name" value="Rev_trsase/Diguanyl_cyclase"/>
</dbReference>
<dbReference type="InterPro" id="IPR048760">
    <property type="entry name" value="VP0354-like_sensor_dom"/>
</dbReference>
<dbReference type="PROSITE" id="PS50887">
    <property type="entry name" value="GGDEF"/>
    <property type="match status" value="1"/>
</dbReference>
<keyword evidence="7" id="KW-0067">ATP-binding</keyword>
<dbReference type="NCBIfam" id="TIGR00254">
    <property type="entry name" value="GGDEF"/>
    <property type="match status" value="1"/>
</dbReference>
<reference evidence="15" key="1">
    <citation type="submission" date="2014-09" db="EMBL/GenBank/DDBJ databases">
        <authorList>
            <person name="Hjerde E."/>
        </authorList>
    </citation>
    <scope>NUCLEOTIDE SEQUENCE [LARGE SCALE GENOMIC DNA]</scope>
    <source>
        <strain evidence="15">06/09/139</strain>
    </source>
</reference>
<evidence type="ECO:0000259" key="11">
    <source>
        <dbReference type="PROSITE" id="PS50112"/>
    </source>
</evidence>
<dbReference type="InterPro" id="IPR029151">
    <property type="entry name" value="Sensor-like_sf"/>
</dbReference>
<keyword evidence="10" id="KW-0812">Transmembrane</keyword>
<dbReference type="EC" id="2.7.7.65" evidence="2"/>
<dbReference type="HOGENOM" id="CLU_000445_11_22_6"/>
<dbReference type="PATRIC" id="fig|80852.17.peg.347"/>